<evidence type="ECO:0000313" key="1">
    <source>
        <dbReference type="Proteomes" id="UP000887576"/>
    </source>
</evidence>
<organism evidence="1 2">
    <name type="scientific">Panagrolaimus sp. JU765</name>
    <dbReference type="NCBI Taxonomy" id="591449"/>
    <lineage>
        <taxon>Eukaryota</taxon>
        <taxon>Metazoa</taxon>
        <taxon>Ecdysozoa</taxon>
        <taxon>Nematoda</taxon>
        <taxon>Chromadorea</taxon>
        <taxon>Rhabditida</taxon>
        <taxon>Tylenchina</taxon>
        <taxon>Panagrolaimomorpha</taxon>
        <taxon>Panagrolaimoidea</taxon>
        <taxon>Panagrolaimidae</taxon>
        <taxon>Panagrolaimus</taxon>
    </lineage>
</organism>
<sequence length="386" mass="42212">MNTSPKKEIDETDCFSMDNQNSENDTLDDEKQMGFSIVDILNATKPKIIGREETSDEKPCNLSMGKTETENFPNPLNFPSLLPPGLLAGGAFDQNHWIYSMLNTGMPLNTWMPWFNNERFQGSLIEQLRQQTQIQADGGLSQESSPFASSSTSSLTLNSKTTTSGGISSNCSDKNRGSTSTRDSLTSSPEDSDSGDESHEIHSDDESSGAIGGPIRKKKTRTVFSRQQVAQLEMTFEMKRYLTPPERASLAQNLKLTETQVKIWFQNRRNKFKRQAGPDGELGISPNPGNNFFASSGLLPALQATSMNRERTSNNLIMSQANPFHQAFISNAPSGASIDAAAAANIVCGKEGATTAKGTICMIQEPDWCESRDLCAATKEKTHKTA</sequence>
<dbReference type="WBParaSite" id="JU765_v2.g13349.t1">
    <property type="protein sequence ID" value="JU765_v2.g13349.t1"/>
    <property type="gene ID" value="JU765_v2.g13349"/>
</dbReference>
<protein>
    <submittedName>
        <fullName evidence="2">Homeobox domain-containing protein</fullName>
    </submittedName>
</protein>
<evidence type="ECO:0000313" key="2">
    <source>
        <dbReference type="WBParaSite" id="JU765_v2.g13349.t1"/>
    </source>
</evidence>
<proteinExistence type="predicted"/>
<accession>A0AC34Q6N2</accession>
<reference evidence="2" key="1">
    <citation type="submission" date="2022-11" db="UniProtKB">
        <authorList>
            <consortium name="WormBaseParasite"/>
        </authorList>
    </citation>
    <scope>IDENTIFICATION</scope>
</reference>
<dbReference type="Proteomes" id="UP000887576">
    <property type="component" value="Unplaced"/>
</dbReference>
<name>A0AC34Q6N2_9BILA</name>